<accession>A0A2S5TG15</accession>
<dbReference type="OrthoDB" id="2860904at2"/>
<evidence type="ECO:0000259" key="1">
    <source>
        <dbReference type="Pfam" id="PF13577"/>
    </source>
</evidence>
<dbReference type="InterPro" id="IPR032710">
    <property type="entry name" value="NTF2-like_dom_sf"/>
</dbReference>
<protein>
    <submittedName>
        <fullName evidence="2">Nuclear transport factor 2 family protein</fullName>
    </submittedName>
</protein>
<dbReference type="Gene3D" id="3.10.450.50">
    <property type="match status" value="1"/>
</dbReference>
<organism evidence="2 3">
    <name type="scientific">Solimonas fluminis</name>
    <dbReference type="NCBI Taxonomy" id="2086571"/>
    <lineage>
        <taxon>Bacteria</taxon>
        <taxon>Pseudomonadati</taxon>
        <taxon>Pseudomonadota</taxon>
        <taxon>Gammaproteobacteria</taxon>
        <taxon>Nevskiales</taxon>
        <taxon>Nevskiaceae</taxon>
        <taxon>Solimonas</taxon>
    </lineage>
</organism>
<feature type="domain" description="SnoaL-like" evidence="1">
    <location>
        <begin position="4"/>
        <end position="131"/>
    </location>
</feature>
<keyword evidence="3" id="KW-1185">Reference proteome</keyword>
<dbReference type="AlphaFoldDB" id="A0A2S5TG15"/>
<reference evidence="2 3" key="1">
    <citation type="submission" date="2018-02" db="EMBL/GenBank/DDBJ databases">
        <title>Genome sequencing of Solimonas sp. HR-BB.</title>
        <authorList>
            <person name="Lee Y."/>
            <person name="Jeon C.O."/>
        </authorList>
    </citation>
    <scope>NUCLEOTIDE SEQUENCE [LARGE SCALE GENOMIC DNA]</scope>
    <source>
        <strain evidence="2 3">HR-BB</strain>
    </source>
</reference>
<sequence>MTPQALADRQHIQDLLVRYCHALDERDWPGFHALFTADARLDFRAFGGPAGSAAELADYLAGVLASMRGCQHTISTSRVDLDGDEARVRTAAQVMMVSAGPQGQDHVLFAGLWYRDHLVRSPGGWRIRQRTQEYAWTHNLPPSA</sequence>
<dbReference type="Pfam" id="PF13577">
    <property type="entry name" value="SnoaL_4"/>
    <property type="match status" value="1"/>
</dbReference>
<dbReference type="SUPFAM" id="SSF54427">
    <property type="entry name" value="NTF2-like"/>
    <property type="match status" value="1"/>
</dbReference>
<evidence type="ECO:0000313" key="3">
    <source>
        <dbReference type="Proteomes" id="UP000238220"/>
    </source>
</evidence>
<gene>
    <name evidence="2" type="ORF">C3942_10870</name>
</gene>
<proteinExistence type="predicted"/>
<dbReference type="InterPro" id="IPR037401">
    <property type="entry name" value="SnoaL-like"/>
</dbReference>
<dbReference type="EMBL" id="PSNW01000005">
    <property type="protein sequence ID" value="PPE73894.1"/>
    <property type="molecule type" value="Genomic_DNA"/>
</dbReference>
<dbReference type="Proteomes" id="UP000238220">
    <property type="component" value="Unassembled WGS sequence"/>
</dbReference>
<dbReference type="RefSeq" id="WP_104230408.1">
    <property type="nucleotide sequence ID" value="NZ_PSNW01000005.1"/>
</dbReference>
<name>A0A2S5TG15_9GAMM</name>
<evidence type="ECO:0000313" key="2">
    <source>
        <dbReference type="EMBL" id="PPE73894.1"/>
    </source>
</evidence>
<comment type="caution">
    <text evidence="2">The sequence shown here is derived from an EMBL/GenBank/DDBJ whole genome shotgun (WGS) entry which is preliminary data.</text>
</comment>